<keyword evidence="2" id="KW-1185">Reference proteome</keyword>
<proteinExistence type="predicted"/>
<gene>
    <name evidence="1" type="ORF">C7R54_20560</name>
</gene>
<dbReference type="Proteomes" id="UP000290849">
    <property type="component" value="Unassembled WGS sequence"/>
</dbReference>
<comment type="caution">
    <text evidence="1">The sequence shown here is derived from an EMBL/GenBank/DDBJ whole genome shotgun (WGS) entry which is preliminary data.</text>
</comment>
<dbReference type="EMBL" id="PYAL01000006">
    <property type="protein sequence ID" value="RXN86294.1"/>
    <property type="molecule type" value="Genomic_DNA"/>
</dbReference>
<accession>A0A4Q1HHX9</accession>
<sequence>MSDHFDQAAQNAPSDLLSQGLAAMLRSDQTPPFAQAAAQMFGQANPNQQAGMLNQLLSGMGPAVLASLMSGAAGSGLASLLGQAAPRDGGKPTLTPEQASTVTPDQVAQIASHAEQQNPDIIEHMSAFYAEHASLIKTLGGAALTVALAKMAETHRG</sequence>
<name>A0A4Q1HHX9_9BURK</name>
<evidence type="ECO:0000313" key="2">
    <source>
        <dbReference type="Proteomes" id="UP000290849"/>
    </source>
</evidence>
<evidence type="ECO:0008006" key="3">
    <source>
        <dbReference type="Google" id="ProtNLM"/>
    </source>
</evidence>
<organism evidence="1 2">
    <name type="scientific">Achromobacter aloeverae</name>
    <dbReference type="NCBI Taxonomy" id="1750518"/>
    <lineage>
        <taxon>Bacteria</taxon>
        <taxon>Pseudomonadati</taxon>
        <taxon>Pseudomonadota</taxon>
        <taxon>Betaproteobacteria</taxon>
        <taxon>Burkholderiales</taxon>
        <taxon>Alcaligenaceae</taxon>
        <taxon>Achromobacter</taxon>
    </lineage>
</organism>
<reference evidence="1 2" key="1">
    <citation type="journal article" date="2017" name="Int. J. Syst. Evol. Microbiol.">
        <title>Achromobacter aloeverae sp. nov., isolated from the root of Aloe vera (L.) Burm.f.</title>
        <authorList>
            <person name="Kuncharoen N."/>
            <person name="Muramatsu Y."/>
            <person name="Shibata C."/>
            <person name="Kamakura Y."/>
            <person name="Nakagawa Y."/>
            <person name="Tanasupawat S."/>
        </authorList>
    </citation>
    <scope>NUCLEOTIDE SEQUENCE [LARGE SCALE GENOMIC DNA]</scope>
    <source>
        <strain evidence="1 2">AVA-1</strain>
    </source>
</reference>
<evidence type="ECO:0000313" key="1">
    <source>
        <dbReference type="EMBL" id="RXN86294.1"/>
    </source>
</evidence>
<dbReference type="AlphaFoldDB" id="A0A4Q1HHX9"/>
<dbReference type="OrthoDB" id="8780806at2"/>
<protein>
    <recommendedName>
        <fullName evidence="3">DUF937 domain-containing protein</fullName>
    </recommendedName>
</protein>